<dbReference type="Pfam" id="PF13520">
    <property type="entry name" value="AA_permease_2"/>
    <property type="match status" value="1"/>
</dbReference>
<keyword evidence="5" id="KW-0597">Phosphoprotein</keyword>
<sequence length="501" mass="54526">MSVRERNIGSNGDDGVSIASSNSKVGLKKRVGLVAGISLIVGTMIGSGIFISPKGVTRGSGSVGLSLISWSICGIISMFGALSLAELGTMIPKSGCEYAYLLECYGGKEKYRSIGRIPAFLFNWVSMLLIKPSSIAIISLTCAEYVMVPFFDDGCGEPPTPNKKIMAALVIILLTAVNCFSVKLAARIQVVFTVAKLIAIAVIIIGGIVRLGQGQTAILATGFTGTNKQVGKIAIGIYNGMWAYDGWNNLNYVTEEIINPNVNLPRSILIGIPLVTVCYLLVNISYFTVMTPAQLLDSTAVAIDFLKTFEGEIRYKMVLISLLIAASAFGSINGSMFAAGRLFYVAGREGHMVEVMGMVHVKRNTPIPSLVFVSFIALLMIIPADIESLIDFFNFSAWIFYGLTMSALIVMRFTRKNEPRPYKVPIIIPIIVLIASCYLVVAPIIDDPRMEFLYASIFIVGGLFFYFPLVYFHKIPPFMATVTAYLQLFFEIISPEAEAND</sequence>
<feature type="transmembrane region" description="Helical" evidence="19">
    <location>
        <begin position="365"/>
        <end position="383"/>
    </location>
</feature>
<feature type="transmembrane region" description="Helical" evidence="19">
    <location>
        <begin position="63"/>
        <end position="85"/>
    </location>
</feature>
<comment type="similarity">
    <text evidence="2">Belongs to the amino acid-polyamine-organocation (APC) superfamily.</text>
</comment>
<dbReference type="Proteomes" id="UP000549394">
    <property type="component" value="Unassembled WGS sequence"/>
</dbReference>
<dbReference type="GO" id="GO:0016324">
    <property type="term" value="C:apical plasma membrane"/>
    <property type="evidence" value="ECO:0007669"/>
    <property type="project" value="UniProtKB-SubCell"/>
</dbReference>
<feature type="transmembrane region" description="Helical" evidence="19">
    <location>
        <begin position="165"/>
        <end position="184"/>
    </location>
</feature>
<feature type="transmembrane region" description="Helical" evidence="19">
    <location>
        <begin position="426"/>
        <end position="445"/>
    </location>
</feature>
<evidence type="ECO:0000256" key="14">
    <source>
        <dbReference type="ARBA" id="ARBA00052732"/>
    </source>
</evidence>
<evidence type="ECO:0000256" key="7">
    <source>
        <dbReference type="ARBA" id="ARBA00022989"/>
    </source>
</evidence>
<feature type="transmembrane region" description="Helical" evidence="19">
    <location>
        <begin position="395"/>
        <end position="414"/>
    </location>
</feature>
<dbReference type="PANTHER" id="PTHR11785">
    <property type="entry name" value="AMINO ACID TRANSPORTER"/>
    <property type="match status" value="1"/>
</dbReference>
<evidence type="ECO:0000256" key="9">
    <source>
        <dbReference type="ARBA" id="ARBA00023157"/>
    </source>
</evidence>
<evidence type="ECO:0000313" key="20">
    <source>
        <dbReference type="EMBL" id="CAD5125696.1"/>
    </source>
</evidence>
<evidence type="ECO:0000256" key="10">
    <source>
        <dbReference type="ARBA" id="ARBA00051323"/>
    </source>
</evidence>
<evidence type="ECO:0000256" key="3">
    <source>
        <dbReference type="ARBA" id="ARBA00022448"/>
    </source>
</evidence>
<evidence type="ECO:0000256" key="15">
    <source>
        <dbReference type="ARBA" id="ARBA00074336"/>
    </source>
</evidence>
<proteinExistence type="inferred from homology"/>
<feature type="transmembrane region" description="Helical" evidence="19">
    <location>
        <begin position="190"/>
        <end position="209"/>
    </location>
</feature>
<evidence type="ECO:0000256" key="12">
    <source>
        <dbReference type="ARBA" id="ARBA00051835"/>
    </source>
</evidence>
<keyword evidence="9" id="KW-1015">Disulfide bond</keyword>
<keyword evidence="3" id="KW-0813">Transport</keyword>
<dbReference type="PANTHER" id="PTHR11785:SF512">
    <property type="entry name" value="SOBREMESA, ISOFORM B"/>
    <property type="match status" value="1"/>
</dbReference>
<comment type="caution">
    <text evidence="20">The sequence shown here is derived from an EMBL/GenBank/DDBJ whole genome shotgun (WGS) entry which is preliminary data.</text>
</comment>
<evidence type="ECO:0000313" key="21">
    <source>
        <dbReference type="Proteomes" id="UP000549394"/>
    </source>
</evidence>
<comment type="catalytic activity">
    <reaction evidence="18">
        <text>L-phenylalanine(out) + L-arginine(in) = L-phenylalanine(in) + L-arginine(out)</text>
        <dbReference type="Rhea" id="RHEA:71067"/>
        <dbReference type="ChEBI" id="CHEBI:32682"/>
        <dbReference type="ChEBI" id="CHEBI:58095"/>
    </reaction>
    <physiologicalReaction direction="left-to-right" evidence="18">
        <dbReference type="Rhea" id="RHEA:71068"/>
    </physiologicalReaction>
</comment>
<feature type="transmembrane region" description="Helical" evidence="19">
    <location>
        <begin position="268"/>
        <end position="289"/>
    </location>
</feature>
<dbReference type="GO" id="GO:0015179">
    <property type="term" value="F:L-amino acid transmembrane transporter activity"/>
    <property type="evidence" value="ECO:0007669"/>
    <property type="project" value="TreeGrafter"/>
</dbReference>
<evidence type="ECO:0000256" key="18">
    <source>
        <dbReference type="ARBA" id="ARBA00093193"/>
    </source>
</evidence>
<comment type="subcellular location">
    <subcellularLocation>
        <location evidence="1">Apical cell membrane</location>
        <topology evidence="1">Multi-pass membrane protein</topology>
    </subcellularLocation>
</comment>
<dbReference type="InterPro" id="IPR002293">
    <property type="entry name" value="AA/rel_permease1"/>
</dbReference>
<feature type="transmembrane region" description="Helical" evidence="19">
    <location>
        <begin position="451"/>
        <end position="472"/>
    </location>
</feature>
<feature type="transmembrane region" description="Helical" evidence="19">
    <location>
        <begin position="31"/>
        <end position="51"/>
    </location>
</feature>
<evidence type="ECO:0000256" key="16">
    <source>
        <dbReference type="ARBA" id="ARBA00079910"/>
    </source>
</evidence>
<evidence type="ECO:0000256" key="17">
    <source>
        <dbReference type="ARBA" id="ARBA00083296"/>
    </source>
</evidence>
<dbReference type="Gene3D" id="1.20.1740.10">
    <property type="entry name" value="Amino acid/polyamine transporter I"/>
    <property type="match status" value="1"/>
</dbReference>
<gene>
    <name evidence="20" type="ORF">DGYR_LOCUS13039</name>
</gene>
<keyword evidence="8 19" id="KW-0472">Membrane</keyword>
<accession>A0A7I8WC04</accession>
<comment type="catalytic activity">
    <reaction evidence="14">
        <text>L-leucine(out) + L-arginine(in) = L-leucine(in) + L-arginine(out)</text>
        <dbReference type="Rhea" id="RHEA:71059"/>
        <dbReference type="ChEBI" id="CHEBI:32682"/>
        <dbReference type="ChEBI" id="CHEBI:57427"/>
    </reaction>
    <physiologicalReaction direction="left-to-right" evidence="14">
        <dbReference type="Rhea" id="RHEA:71060"/>
    </physiologicalReaction>
</comment>
<evidence type="ECO:0000256" key="2">
    <source>
        <dbReference type="ARBA" id="ARBA00009523"/>
    </source>
</evidence>
<evidence type="ECO:0000256" key="5">
    <source>
        <dbReference type="ARBA" id="ARBA00022553"/>
    </source>
</evidence>
<evidence type="ECO:0000256" key="19">
    <source>
        <dbReference type="SAM" id="Phobius"/>
    </source>
</evidence>
<comment type="catalytic activity">
    <reaction evidence="13">
        <text>L-cysteine(out) + L-arginine(in) = L-cysteine(in) + L-arginine(out)</text>
        <dbReference type="Rhea" id="RHEA:71071"/>
        <dbReference type="ChEBI" id="CHEBI:32682"/>
        <dbReference type="ChEBI" id="CHEBI:35235"/>
    </reaction>
    <physiologicalReaction direction="left-to-right" evidence="13">
        <dbReference type="Rhea" id="RHEA:71072"/>
    </physiologicalReaction>
</comment>
<dbReference type="FunFam" id="1.20.1740.10:FF:000015">
    <property type="entry name" value="B(0,+)-type amino acid transporter 1"/>
    <property type="match status" value="1"/>
</dbReference>
<name>A0A7I8WC04_9ANNE</name>
<keyword evidence="6 19" id="KW-0812">Transmembrane</keyword>
<comment type="catalytic activity">
    <reaction evidence="10">
        <text>L-lysine(out) + L-arginine(in) = L-lysine(in) + L-arginine(out)</text>
        <dbReference type="Rhea" id="RHEA:70827"/>
        <dbReference type="ChEBI" id="CHEBI:32551"/>
        <dbReference type="ChEBI" id="CHEBI:32682"/>
    </reaction>
    <physiologicalReaction direction="left-to-right" evidence="10">
        <dbReference type="Rhea" id="RHEA:70828"/>
    </physiologicalReaction>
</comment>
<evidence type="ECO:0000256" key="1">
    <source>
        <dbReference type="ARBA" id="ARBA00004424"/>
    </source>
</evidence>
<dbReference type="OrthoDB" id="5982228at2759"/>
<comment type="catalytic activity">
    <reaction evidence="11">
        <text>L-cystine(out) + L-arginine(in) = L-cystine(in) + L-arginine(out)</text>
        <dbReference type="Rhea" id="RHEA:71075"/>
        <dbReference type="ChEBI" id="CHEBI:32682"/>
        <dbReference type="ChEBI" id="CHEBI:35491"/>
    </reaction>
    <physiologicalReaction direction="left-to-right" evidence="11">
        <dbReference type="Rhea" id="RHEA:71076"/>
    </physiologicalReaction>
</comment>
<keyword evidence="4" id="KW-1003">Cell membrane</keyword>
<evidence type="ECO:0000256" key="13">
    <source>
        <dbReference type="ARBA" id="ARBA00052179"/>
    </source>
</evidence>
<evidence type="ECO:0000256" key="11">
    <source>
        <dbReference type="ARBA" id="ARBA00051814"/>
    </source>
</evidence>
<dbReference type="AlphaFoldDB" id="A0A7I8WC04"/>
<comment type="catalytic activity">
    <reaction evidence="12">
        <text>L-histidine(out) + L-arginine(in) = L-histidine(in) + L-arginine(out)</text>
        <dbReference type="Rhea" id="RHEA:71063"/>
        <dbReference type="ChEBI" id="CHEBI:32682"/>
        <dbReference type="ChEBI" id="CHEBI:57595"/>
    </reaction>
    <physiologicalReaction direction="left-to-right" evidence="12">
        <dbReference type="Rhea" id="RHEA:71064"/>
    </physiologicalReaction>
</comment>
<keyword evidence="7 19" id="KW-1133">Transmembrane helix</keyword>
<dbReference type="InterPro" id="IPR050598">
    <property type="entry name" value="AminoAcid_Transporter"/>
</dbReference>
<keyword evidence="21" id="KW-1185">Reference proteome</keyword>
<dbReference type="PIRSF" id="PIRSF006060">
    <property type="entry name" value="AA_transporter"/>
    <property type="match status" value="1"/>
</dbReference>
<evidence type="ECO:0000256" key="4">
    <source>
        <dbReference type="ARBA" id="ARBA00022475"/>
    </source>
</evidence>
<evidence type="ECO:0000256" key="6">
    <source>
        <dbReference type="ARBA" id="ARBA00022692"/>
    </source>
</evidence>
<dbReference type="EMBL" id="CAJFCJ010000028">
    <property type="protein sequence ID" value="CAD5125696.1"/>
    <property type="molecule type" value="Genomic_DNA"/>
</dbReference>
<evidence type="ECO:0000256" key="8">
    <source>
        <dbReference type="ARBA" id="ARBA00023136"/>
    </source>
</evidence>
<protein>
    <recommendedName>
        <fullName evidence="15">b(0,+)-type amino acid transporter 1</fullName>
    </recommendedName>
    <alternativeName>
        <fullName evidence="16">Glycoprotein-associated amino acid transporter b0,+AT1</fullName>
    </alternativeName>
    <alternativeName>
        <fullName evidence="17">Solute carrier family 7 member 9</fullName>
    </alternativeName>
</protein>
<feature type="transmembrane region" description="Helical" evidence="19">
    <location>
        <begin position="317"/>
        <end position="344"/>
    </location>
</feature>
<organism evidence="20 21">
    <name type="scientific">Dimorphilus gyrociliatus</name>
    <dbReference type="NCBI Taxonomy" id="2664684"/>
    <lineage>
        <taxon>Eukaryota</taxon>
        <taxon>Metazoa</taxon>
        <taxon>Spiralia</taxon>
        <taxon>Lophotrochozoa</taxon>
        <taxon>Annelida</taxon>
        <taxon>Polychaeta</taxon>
        <taxon>Polychaeta incertae sedis</taxon>
        <taxon>Dinophilidae</taxon>
        <taxon>Dimorphilus</taxon>
    </lineage>
</organism>
<reference evidence="20 21" key="1">
    <citation type="submission" date="2020-08" db="EMBL/GenBank/DDBJ databases">
        <authorList>
            <person name="Hejnol A."/>
        </authorList>
    </citation>
    <scope>NUCLEOTIDE SEQUENCE [LARGE SCALE GENOMIC DNA]</scope>
</reference>